<accession>A0A834ZTY2</accession>
<dbReference type="Pfam" id="PF00005">
    <property type="entry name" value="ABC_tran"/>
    <property type="match status" value="1"/>
</dbReference>
<dbReference type="SMART" id="SM00360">
    <property type="entry name" value="RRM"/>
    <property type="match status" value="3"/>
</dbReference>
<keyword evidence="1 2" id="KW-0694">RNA-binding</keyword>
<feature type="compositionally biased region" description="Basic and acidic residues" evidence="3">
    <location>
        <begin position="520"/>
        <end position="531"/>
    </location>
</feature>
<organism evidence="5 6">
    <name type="scientific">Tetracentron sinense</name>
    <name type="common">Spur-leaf</name>
    <dbReference type="NCBI Taxonomy" id="13715"/>
    <lineage>
        <taxon>Eukaryota</taxon>
        <taxon>Viridiplantae</taxon>
        <taxon>Streptophyta</taxon>
        <taxon>Embryophyta</taxon>
        <taxon>Tracheophyta</taxon>
        <taxon>Spermatophyta</taxon>
        <taxon>Magnoliopsida</taxon>
        <taxon>Trochodendrales</taxon>
        <taxon>Trochodendraceae</taxon>
        <taxon>Tetracentron</taxon>
    </lineage>
</organism>
<dbReference type="SUPFAM" id="SSF54928">
    <property type="entry name" value="RNA-binding domain, RBD"/>
    <property type="match status" value="2"/>
</dbReference>
<evidence type="ECO:0000313" key="5">
    <source>
        <dbReference type="EMBL" id="KAF8411430.1"/>
    </source>
</evidence>
<reference evidence="5 6" key="1">
    <citation type="submission" date="2020-04" db="EMBL/GenBank/DDBJ databases">
        <title>Plant Genome Project.</title>
        <authorList>
            <person name="Zhang R.-G."/>
        </authorList>
    </citation>
    <scope>NUCLEOTIDE SEQUENCE [LARGE SCALE GENOMIC DNA]</scope>
    <source>
        <strain evidence="5">YNK0</strain>
        <tissue evidence="5">Leaf</tissue>
    </source>
</reference>
<dbReference type="GO" id="GO:0016887">
    <property type="term" value="F:ATP hydrolysis activity"/>
    <property type="evidence" value="ECO:0007669"/>
    <property type="project" value="InterPro"/>
</dbReference>
<dbReference type="OMA" id="KAPWGSS"/>
<sequence length="1006" mass="112674">MPPRAVRRPSTATATALKKRLPLKNSVDTKASEAIKHSNINNDEHRQPPKDEKEEEFVHVEYLGGDRSERLELEDNDPQSEAEDYGGANIGMEEYPEEIEGEEEEHDEEAIDGDYTMEDAMEGEEEEDAEDEHGEVDGYEEEHHNVVKERRKRKEFEIFVGGLDRDATEEDLRMVFSQVGEVTEVRLMKNPLTQKNKGFAFLRFATVEQARRAINELKHPTVNGKQCGVSPSQDSDTLFVGNICKTWTKEDLKEKLAQYGVDKFEDLTLVEDTKNEGMNRGFAFLDFSSRAEALDACKNLQKRDVVFGTDRTAKVAFADTFIEPDDEIMSLVKTIFLDGLPATWDEDRVKVLLKKFGEIEKIELARNMPAAKRTDFGFITFHTHDAAVACVDGINNTELGDGDKKVKVRARLSRPRQRGKSAKHARGGYLVGHSGGRGGKSPWGPSMPRMDSWRFAGRSGRGIQSCNTYGVGFKQSLGPRDKYPVMDVVRNRVGSRRQVPPLERSYDQRSPVPPYGKSSSKREYVRHDESFSRQSDFARAPTKRRSYIDAYSSRESGYLDSPPQSASRGAARRPPPLYAEDSYGSHMERPSSYRDSHSRYSSTSGSKRPHSAMEELHPRYAEPTYRQSRARFDYGGSSSALPYRDDAYGSGESTRLERGSHLGYSGFGRSAAEHSHGLYDSRSSRMGYSRDEGSRGDGEAMYSSYGRDYISSGADVRSFIFVGEGSYSSLYSSRRINDGYLSGRAPLDTDFVDLSWRACSTFNNVAIMNEFHIVDVARLTRYCFYICSATKATKLEALCPKPSFLVGFRAEFSMTSPVKVPRWSPSPSPARSPHHEAMTRVEVDGIASEEDDISYIMERSFPFSTCSPLPPMVSQYEHIYNAPPSLQTDPQTSLEVETGQCPNQGEKTDVMSDAVRSWSQISTVYLTWEDLWVTVSNGKNGSRPIHQGLTGYAQPGEVLAIMGPSGCGKSTLLDALADKQLEENALEPDSCGIYEKADEPKESQVH</sequence>
<keyword evidence="6" id="KW-1185">Reference proteome</keyword>
<evidence type="ECO:0000313" key="6">
    <source>
        <dbReference type="Proteomes" id="UP000655225"/>
    </source>
</evidence>
<dbReference type="InterPro" id="IPR000504">
    <property type="entry name" value="RRM_dom"/>
</dbReference>
<protein>
    <recommendedName>
        <fullName evidence="4">RRM domain-containing protein</fullName>
    </recommendedName>
</protein>
<feature type="compositionally biased region" description="Basic and acidic residues" evidence="3">
    <location>
        <begin position="30"/>
        <end position="73"/>
    </location>
</feature>
<gene>
    <name evidence="5" type="ORF">HHK36_003979</name>
</gene>
<dbReference type="InterPro" id="IPR027417">
    <property type="entry name" value="P-loop_NTPase"/>
</dbReference>
<comment type="caution">
    <text evidence="5">The sequence shown here is derived from an EMBL/GenBank/DDBJ whole genome shotgun (WGS) entry which is preliminary data.</text>
</comment>
<feature type="region of interest" description="Disordered" evidence="3">
    <location>
        <begin position="121"/>
        <end position="145"/>
    </location>
</feature>
<dbReference type="Proteomes" id="UP000655225">
    <property type="component" value="Unassembled WGS sequence"/>
</dbReference>
<name>A0A834ZTY2_TETSI</name>
<dbReference type="PANTHER" id="PTHR21245">
    <property type="entry name" value="HETEROGENEOUS NUCLEAR RIBONUCLEOPROTEIN"/>
    <property type="match status" value="1"/>
</dbReference>
<dbReference type="InterPro" id="IPR003439">
    <property type="entry name" value="ABC_transporter-like_ATP-bd"/>
</dbReference>
<dbReference type="GO" id="GO:0003723">
    <property type="term" value="F:RNA binding"/>
    <property type="evidence" value="ECO:0007669"/>
    <property type="project" value="UniProtKB-UniRule"/>
</dbReference>
<dbReference type="CDD" id="cd00590">
    <property type="entry name" value="RRM_SF"/>
    <property type="match status" value="3"/>
</dbReference>
<evidence type="ECO:0000259" key="4">
    <source>
        <dbReference type="PROSITE" id="PS50102"/>
    </source>
</evidence>
<dbReference type="OrthoDB" id="3800936at2759"/>
<feature type="compositionally biased region" description="Acidic residues" evidence="3">
    <location>
        <begin position="121"/>
        <end position="140"/>
    </location>
</feature>
<feature type="region of interest" description="Disordered" evidence="3">
    <location>
        <begin position="1"/>
        <end position="91"/>
    </location>
</feature>
<proteinExistence type="predicted"/>
<feature type="compositionally biased region" description="Basic and acidic residues" evidence="3">
    <location>
        <begin position="586"/>
        <end position="598"/>
    </location>
</feature>
<feature type="domain" description="RRM" evidence="4">
    <location>
        <begin position="236"/>
        <end position="320"/>
    </location>
</feature>
<evidence type="ECO:0000256" key="3">
    <source>
        <dbReference type="SAM" id="MobiDB-lite"/>
    </source>
</evidence>
<feature type="compositionally biased region" description="Basic residues" evidence="3">
    <location>
        <begin position="411"/>
        <end position="426"/>
    </location>
</feature>
<dbReference type="EMBL" id="JABCRI010000002">
    <property type="protein sequence ID" value="KAF8411430.1"/>
    <property type="molecule type" value="Genomic_DNA"/>
</dbReference>
<feature type="region of interest" description="Disordered" evidence="3">
    <location>
        <begin position="411"/>
        <end position="448"/>
    </location>
</feature>
<dbReference type="PROSITE" id="PS50102">
    <property type="entry name" value="RRM"/>
    <property type="match status" value="3"/>
</dbReference>
<feature type="region of interest" description="Disordered" evidence="3">
    <location>
        <begin position="494"/>
        <end position="628"/>
    </location>
</feature>
<dbReference type="InterPro" id="IPR012677">
    <property type="entry name" value="Nucleotide-bd_a/b_plait_sf"/>
</dbReference>
<evidence type="ECO:0000256" key="2">
    <source>
        <dbReference type="PROSITE-ProRule" id="PRU00176"/>
    </source>
</evidence>
<dbReference type="InterPro" id="IPR035979">
    <property type="entry name" value="RBD_domain_sf"/>
</dbReference>
<feature type="compositionally biased region" description="Basic and acidic residues" evidence="3">
    <location>
        <begin position="611"/>
        <end position="620"/>
    </location>
</feature>
<dbReference type="GO" id="GO:0005524">
    <property type="term" value="F:ATP binding"/>
    <property type="evidence" value="ECO:0007669"/>
    <property type="project" value="InterPro"/>
</dbReference>
<dbReference type="AlphaFoldDB" id="A0A834ZTY2"/>
<dbReference type="Pfam" id="PF00076">
    <property type="entry name" value="RRM_1"/>
    <property type="match status" value="3"/>
</dbReference>
<dbReference type="Gene3D" id="3.30.70.330">
    <property type="match status" value="3"/>
</dbReference>
<dbReference type="SUPFAM" id="SSF52540">
    <property type="entry name" value="P-loop containing nucleoside triphosphate hydrolases"/>
    <property type="match status" value="1"/>
</dbReference>
<feature type="domain" description="RRM" evidence="4">
    <location>
        <begin position="333"/>
        <end position="413"/>
    </location>
</feature>
<feature type="domain" description="RRM" evidence="4">
    <location>
        <begin position="156"/>
        <end position="234"/>
    </location>
</feature>
<dbReference type="FunFam" id="3.30.70.330:FF:000187">
    <property type="entry name" value="Heterogeneous nuclear ribonucleoprotein Q"/>
    <property type="match status" value="1"/>
</dbReference>
<dbReference type="Gene3D" id="3.40.50.300">
    <property type="entry name" value="P-loop containing nucleotide triphosphate hydrolases"/>
    <property type="match status" value="1"/>
</dbReference>
<dbReference type="FunFam" id="3.30.70.330:FF:000310">
    <property type="entry name" value="RNA recognition water-stress protein1"/>
    <property type="match status" value="1"/>
</dbReference>
<feature type="compositionally biased region" description="Gly residues" evidence="3">
    <location>
        <begin position="429"/>
        <end position="441"/>
    </location>
</feature>
<feature type="compositionally biased region" description="Acidic residues" evidence="3">
    <location>
        <begin position="74"/>
        <end position="84"/>
    </location>
</feature>
<evidence type="ECO:0000256" key="1">
    <source>
        <dbReference type="ARBA" id="ARBA00022884"/>
    </source>
</evidence>